<keyword evidence="7 9" id="KW-0503">Monooxygenase</keyword>
<dbReference type="PRINTS" id="PR00411">
    <property type="entry name" value="PNDRDTASEI"/>
</dbReference>
<protein>
    <submittedName>
        <fullName evidence="9">Cyclohexanone monooxygenase</fullName>
    </submittedName>
</protein>
<evidence type="ECO:0000256" key="5">
    <source>
        <dbReference type="ARBA" id="ARBA00022857"/>
    </source>
</evidence>
<evidence type="ECO:0000256" key="4">
    <source>
        <dbReference type="ARBA" id="ARBA00022827"/>
    </source>
</evidence>
<evidence type="ECO:0000313" key="10">
    <source>
        <dbReference type="Proteomes" id="UP000192284"/>
    </source>
</evidence>
<comment type="cofactor">
    <cofactor evidence="1">
        <name>FAD</name>
        <dbReference type="ChEBI" id="CHEBI:57692"/>
    </cofactor>
</comment>
<evidence type="ECO:0000256" key="8">
    <source>
        <dbReference type="SAM" id="MobiDB-lite"/>
    </source>
</evidence>
<evidence type="ECO:0000256" key="7">
    <source>
        <dbReference type="ARBA" id="ARBA00023033"/>
    </source>
</evidence>
<evidence type="ECO:0000313" key="9">
    <source>
        <dbReference type="EMBL" id="ORA22472.1"/>
    </source>
</evidence>
<dbReference type="AlphaFoldDB" id="A0A1W9ZXC8"/>
<dbReference type="InterPro" id="IPR050775">
    <property type="entry name" value="FAD-binding_Monooxygenases"/>
</dbReference>
<comment type="similarity">
    <text evidence="2">Belongs to the FAD-binding monooxygenase family.</text>
</comment>
<dbReference type="InterPro" id="IPR036188">
    <property type="entry name" value="FAD/NAD-bd_sf"/>
</dbReference>
<dbReference type="Gene3D" id="3.50.50.60">
    <property type="entry name" value="FAD/NAD(P)-binding domain"/>
    <property type="match status" value="2"/>
</dbReference>
<keyword evidence="5" id="KW-0521">NADP</keyword>
<evidence type="ECO:0000256" key="1">
    <source>
        <dbReference type="ARBA" id="ARBA00001974"/>
    </source>
</evidence>
<sequence length="546" mass="60389">MRSPDEAFPAVETRDTIVIGAGFAGLYAVHRAVEAGFSVVGLEAAPGVGGTWYWNRYPGARCDVESVDYSYSFDEELQAGWTWTERFAAQPEILAYLEHVADRFDLRRHYRFGTEVVGARFDEARAEWVVGTSSGDTFRARFLLCATGCLSKLNRPDIPGMSDYTGQVYFTAAWPRDDPDLRDKRIGVVGTGSSGIQIIPILAAQAKSLVVFQRSPNYTIPMPNHPWSQEDLQRIRQEYPDRRRRSAYAASGTPHGTYHKNAVDADPAERDEALWRRWREGGVLFAKTFPDQTSDLAANDIARRFAEDRIREIVTDPAVAADLIPVDHPIGTKRICTDAGYYATFNRENVRLVNLRREPIEAITADGVRTSAATYRCEVLVLATGFDALTGALTKINPVGRDGQRLTDIWTDGPLTFLGVMVPGLPNLFSFSGPGSPSVLANMVLHAEVQVDWAVQLMRAARAGGITEVEPRRGAAVEWTARVAQAAERTLFPKAQSSWYLGANIEGKKRIFMPYAGGFGSYRKFCDDVVRRDYAGLVLTASGSAR</sequence>
<dbReference type="Proteomes" id="UP000192284">
    <property type="component" value="Unassembled WGS sequence"/>
</dbReference>
<accession>A0A1W9ZXC8</accession>
<comment type="caution">
    <text evidence="9">The sequence shown here is derived from an EMBL/GenBank/DDBJ whole genome shotgun (WGS) entry which is preliminary data.</text>
</comment>
<name>A0A1W9ZXC8_MYCAN</name>
<dbReference type="PANTHER" id="PTHR43098:SF3">
    <property type="entry name" value="L-ORNITHINE N(5)-MONOOXYGENASE-RELATED"/>
    <property type="match status" value="1"/>
</dbReference>
<evidence type="ECO:0000256" key="2">
    <source>
        <dbReference type="ARBA" id="ARBA00010139"/>
    </source>
</evidence>
<dbReference type="EMBL" id="MVHE01000010">
    <property type="protein sequence ID" value="ORA22472.1"/>
    <property type="molecule type" value="Genomic_DNA"/>
</dbReference>
<evidence type="ECO:0000256" key="3">
    <source>
        <dbReference type="ARBA" id="ARBA00022630"/>
    </source>
</evidence>
<dbReference type="PANTHER" id="PTHR43098">
    <property type="entry name" value="L-ORNITHINE N(5)-MONOOXYGENASE-RELATED"/>
    <property type="match status" value="1"/>
</dbReference>
<feature type="region of interest" description="Disordered" evidence="8">
    <location>
        <begin position="243"/>
        <end position="262"/>
    </location>
</feature>
<keyword evidence="3" id="KW-0285">Flavoprotein</keyword>
<gene>
    <name evidence="9" type="ORF">BST12_09875</name>
</gene>
<evidence type="ECO:0000256" key="6">
    <source>
        <dbReference type="ARBA" id="ARBA00023002"/>
    </source>
</evidence>
<dbReference type="GO" id="GO:0016709">
    <property type="term" value="F:oxidoreductase activity, acting on paired donors, with incorporation or reduction of molecular oxygen, NAD(P)H as one donor, and incorporation of one atom of oxygen"/>
    <property type="evidence" value="ECO:0007669"/>
    <property type="project" value="UniProtKB-ARBA"/>
</dbReference>
<keyword evidence="6" id="KW-0560">Oxidoreductase</keyword>
<reference evidence="9 10" key="1">
    <citation type="submission" date="2017-02" db="EMBL/GenBank/DDBJ databases">
        <title>The new phylogeny of genus Mycobacterium.</title>
        <authorList>
            <person name="Tortoli E."/>
            <person name="Trovato A."/>
            <person name="Cirillo D.M."/>
        </authorList>
    </citation>
    <scope>NUCLEOTIDE SEQUENCE [LARGE SCALE GENOMIC DNA]</scope>
    <source>
        <strain evidence="9 10">DSM 45057</strain>
    </source>
</reference>
<dbReference type="OrthoDB" id="5168853at2"/>
<dbReference type="RefSeq" id="WP_083112933.1">
    <property type="nucleotide sequence ID" value="NZ_JACKTS010000037.1"/>
</dbReference>
<keyword evidence="10" id="KW-1185">Reference proteome</keyword>
<proteinExistence type="inferred from homology"/>
<dbReference type="SUPFAM" id="SSF51905">
    <property type="entry name" value="FAD/NAD(P)-binding domain"/>
    <property type="match status" value="2"/>
</dbReference>
<organism evidence="9 10">
    <name type="scientific">Mycobacterium angelicum</name>
    <dbReference type="NCBI Taxonomy" id="470074"/>
    <lineage>
        <taxon>Bacteria</taxon>
        <taxon>Bacillati</taxon>
        <taxon>Actinomycetota</taxon>
        <taxon>Actinomycetes</taxon>
        <taxon>Mycobacteriales</taxon>
        <taxon>Mycobacteriaceae</taxon>
        <taxon>Mycobacterium</taxon>
    </lineage>
</organism>
<keyword evidence="4" id="KW-0274">FAD</keyword>
<dbReference type="Pfam" id="PF13738">
    <property type="entry name" value="Pyr_redox_3"/>
    <property type="match status" value="1"/>
</dbReference>